<protein>
    <recommendedName>
        <fullName evidence="4">Cytokinesis inhibitor byr4</fullName>
    </recommendedName>
</protein>
<dbReference type="AlphaFoldDB" id="A0A9P8L3F7"/>
<feature type="compositionally biased region" description="Polar residues" evidence="1">
    <location>
        <begin position="544"/>
        <end position="557"/>
    </location>
</feature>
<dbReference type="InterPro" id="IPR034586">
    <property type="entry name" value="Bfa1/Byr4"/>
</dbReference>
<feature type="compositionally biased region" description="Polar residues" evidence="1">
    <location>
        <begin position="413"/>
        <end position="423"/>
    </location>
</feature>
<dbReference type="GO" id="GO:0031578">
    <property type="term" value="P:mitotic spindle orientation checkpoint signaling"/>
    <property type="evidence" value="ECO:0007669"/>
    <property type="project" value="TreeGrafter"/>
</dbReference>
<dbReference type="OrthoDB" id="19159at2759"/>
<organism evidence="2 3">
    <name type="scientific">Glutinoglossum americanum</name>
    <dbReference type="NCBI Taxonomy" id="1670608"/>
    <lineage>
        <taxon>Eukaryota</taxon>
        <taxon>Fungi</taxon>
        <taxon>Dikarya</taxon>
        <taxon>Ascomycota</taxon>
        <taxon>Pezizomycotina</taxon>
        <taxon>Geoglossomycetes</taxon>
        <taxon>Geoglossales</taxon>
        <taxon>Geoglossaceae</taxon>
        <taxon>Glutinoglossum</taxon>
    </lineage>
</organism>
<feature type="compositionally biased region" description="Basic residues" evidence="1">
    <location>
        <begin position="629"/>
        <end position="639"/>
    </location>
</feature>
<dbReference type="PANTHER" id="PTHR35140:SF1">
    <property type="entry name" value="MITOTIC CHECK POINT PROTEIN BFA1"/>
    <property type="match status" value="1"/>
</dbReference>
<dbReference type="EMBL" id="JAGHQL010000066">
    <property type="protein sequence ID" value="KAH0541886.1"/>
    <property type="molecule type" value="Genomic_DNA"/>
</dbReference>
<keyword evidence="3" id="KW-1185">Reference proteome</keyword>
<feature type="region of interest" description="Disordered" evidence="1">
    <location>
        <begin position="254"/>
        <end position="321"/>
    </location>
</feature>
<gene>
    <name evidence="2" type="ORF">FGG08_003691</name>
</gene>
<dbReference type="GO" id="GO:0005096">
    <property type="term" value="F:GTPase activator activity"/>
    <property type="evidence" value="ECO:0007669"/>
    <property type="project" value="InterPro"/>
</dbReference>
<comment type="caution">
    <text evidence="2">The sequence shown here is derived from an EMBL/GenBank/DDBJ whole genome shotgun (WGS) entry which is preliminary data.</text>
</comment>
<feature type="compositionally biased region" description="Polar residues" evidence="1">
    <location>
        <begin position="756"/>
        <end position="773"/>
    </location>
</feature>
<feature type="compositionally biased region" description="Low complexity" evidence="1">
    <location>
        <begin position="464"/>
        <end position="483"/>
    </location>
</feature>
<feature type="compositionally biased region" description="Basic and acidic residues" evidence="1">
    <location>
        <begin position="51"/>
        <end position="64"/>
    </location>
</feature>
<dbReference type="GO" id="GO:0044732">
    <property type="term" value="C:mitotic spindle pole body"/>
    <property type="evidence" value="ECO:0007669"/>
    <property type="project" value="TreeGrafter"/>
</dbReference>
<sequence>MEPLVLKTHQPEDAIECWDDDEDLQGEDFHFRPASFASISSDTTAQFSHHRDSISSRLSRKSDLESSVGGDEEQQLVLPSDDEMSTVNAIASAISAGIPIPANVPSSALIGGTIKRLGGKRSKKVIRDDWSEDLELDGIDDGGLKIKTNDMGEFPDAIRQFGAGLEHQYHEKRYGSSFAARIESQKLEYQNSKLYKFQDNDNERDDFFTDEFDVPTIKVAKHRSPQKAVKIIASTSPSGKGATTEDFEKDFVFPSNAEPLKLPTRKEVPRTPASNHDDFDEWAEGSLGTRYGGTRRDGRSNRSSSISGMSPSVASSLTVESEDEGLDGLVLPEGPLDFGDILKRRQQNESPDSIDYSGEQQAAKRASAKEDFFSGIEIGDGDVFDSGKLTLNCNIKHKAARPTSPVRRTAMTLTFTNKAQPISSKIPRPPGGHERTPSTLEPVSEGGGPVTRARRPHSRLAGHSAQSSSSSLPTPSTPSSAQTMPLNTPSRQRPLGARPSMKTLRPEPTTTSAQLLKMKRSMPTMRSGQPSPPKPTSYHRPPSRTDSQNGSSRSTTYHRPPSRTDGQNSKTKPASYHRPPSRTDGQGGISARPKTPIDRYGTESSLAQARKHPIPFLPAGSSQSQSHHVSIKTSRHFRRHDSESSNTSETTSHSHHSAFRSISRSAGRIGLRSPSPKRKDPTASIALDSLARDAASKRTLTRPRKPRNFGDGSELDIFDDLPTSERVENKYVKQPVGRGAPKALRSKLGHMERSETPTTSFSPTISARMQQTPTKHDFTPRFARDTNASRIAREQRTGSSAVPLAPMNTNWKARVAARGITSPPNRRKKKHGQEKPHLIKPLGDTHNNPKCNTGPLLDLTRHMHGANSHSALAIKGMTYNPSSYCWEGNENALASFDSTALNNNSPRGGESGKAETPRPALITNVNATNGVQVVGGMVFDPQRMCWLKMTREEGNGDVEDPFADVPDLDDGTKRETNATATAAGSSSFGSVAGGVGTGDWCVGEEFDVGPEFVKRQREEEDRWRRKVEAWVVRGRDEGDDSWRWSIRDLAMGM</sequence>
<reference evidence="2" key="1">
    <citation type="submission" date="2021-03" db="EMBL/GenBank/DDBJ databases">
        <title>Comparative genomics and phylogenomic investigation of the class Geoglossomycetes provide insights into ecological specialization and systematics.</title>
        <authorList>
            <person name="Melie T."/>
            <person name="Pirro S."/>
            <person name="Miller A.N."/>
            <person name="Quandt A."/>
        </authorList>
    </citation>
    <scope>NUCLEOTIDE SEQUENCE</scope>
    <source>
        <strain evidence="2">GBOQ0MN5Z8</strain>
    </source>
</reference>
<feature type="compositionally biased region" description="Low complexity" evidence="1">
    <location>
        <begin position="301"/>
        <end position="316"/>
    </location>
</feature>
<evidence type="ECO:0000313" key="2">
    <source>
        <dbReference type="EMBL" id="KAH0541886.1"/>
    </source>
</evidence>
<feature type="region of interest" description="Disordered" evidence="1">
    <location>
        <begin position="51"/>
        <end position="73"/>
    </location>
</feature>
<name>A0A9P8L3F7_9PEZI</name>
<evidence type="ECO:0000313" key="3">
    <source>
        <dbReference type="Proteomes" id="UP000698800"/>
    </source>
</evidence>
<accession>A0A9P8L3F7</accession>
<dbReference type="PANTHER" id="PTHR35140">
    <property type="entry name" value="MITOTIC CHECK POINT PROTEIN BFA1"/>
    <property type="match status" value="1"/>
</dbReference>
<dbReference type="Proteomes" id="UP000698800">
    <property type="component" value="Unassembled WGS sequence"/>
</dbReference>
<feature type="region of interest" description="Disordered" evidence="1">
    <location>
        <begin position="749"/>
        <end position="780"/>
    </location>
</feature>
<evidence type="ECO:0000256" key="1">
    <source>
        <dbReference type="SAM" id="MobiDB-lite"/>
    </source>
</evidence>
<proteinExistence type="predicted"/>
<feature type="region of interest" description="Disordered" evidence="1">
    <location>
        <begin position="413"/>
        <end position="716"/>
    </location>
</feature>
<evidence type="ECO:0008006" key="4">
    <source>
        <dbReference type="Google" id="ProtNLM"/>
    </source>
</evidence>
<dbReference type="GO" id="GO:1990334">
    <property type="term" value="C:Bfa1-Bub2 complex"/>
    <property type="evidence" value="ECO:0007669"/>
    <property type="project" value="InterPro"/>
</dbReference>
<feature type="region of interest" description="Disordered" evidence="1">
    <location>
        <begin position="818"/>
        <end position="850"/>
    </location>
</feature>